<evidence type="ECO:0000313" key="2">
    <source>
        <dbReference type="RefSeq" id="XP_075085103.1"/>
    </source>
</evidence>
<sequence>MESLNNHDFIPFSKDNCGPIISHLCYADDTILFSSAKPDSLTMMMDKMETYKKISVQLVNKFKFGFYVNFKDDDPRINQTKQITGYNHCQFPMQYLGCPIYTGRKKVIYFNNMVVNIAKRLQGWQGKFLSYSGKAVLIKSILQAIPLHILSVVHPPKATFYQIEKIISNFF</sequence>
<dbReference type="RefSeq" id="XP_075085103.1">
    <property type="nucleotide sequence ID" value="XM_075229002.1"/>
</dbReference>
<keyword evidence="1" id="KW-1185">Reference proteome</keyword>
<reference evidence="2" key="2">
    <citation type="submission" date="2025-08" db="UniProtKB">
        <authorList>
            <consortium name="RefSeq"/>
        </authorList>
    </citation>
    <scope>IDENTIFICATION</scope>
    <source>
        <tissue evidence="2">Leaf</tissue>
    </source>
</reference>
<name>A0AC58SJD7_TOBAC</name>
<accession>A0AC58SJD7</accession>
<gene>
    <name evidence="2" type="primary">LOC142168333</name>
</gene>
<dbReference type="Proteomes" id="UP000790787">
    <property type="component" value="Chromosome 13"/>
</dbReference>
<protein>
    <submittedName>
        <fullName evidence="2">Uncharacterized protein LOC142168333</fullName>
    </submittedName>
</protein>
<evidence type="ECO:0000313" key="1">
    <source>
        <dbReference type="Proteomes" id="UP000790787"/>
    </source>
</evidence>
<reference evidence="1" key="1">
    <citation type="journal article" date="2014" name="Nat. Commun.">
        <title>The tobacco genome sequence and its comparison with those of tomato and potato.</title>
        <authorList>
            <person name="Sierro N."/>
            <person name="Battey J.N."/>
            <person name="Ouadi S."/>
            <person name="Bakaher N."/>
            <person name="Bovet L."/>
            <person name="Willig A."/>
            <person name="Goepfert S."/>
            <person name="Peitsch M.C."/>
            <person name="Ivanov N.V."/>
        </authorList>
    </citation>
    <scope>NUCLEOTIDE SEQUENCE [LARGE SCALE GENOMIC DNA]</scope>
</reference>
<proteinExistence type="predicted"/>
<organism evidence="1 2">
    <name type="scientific">Nicotiana tabacum</name>
    <name type="common">Common tobacco</name>
    <dbReference type="NCBI Taxonomy" id="4097"/>
    <lineage>
        <taxon>Eukaryota</taxon>
        <taxon>Viridiplantae</taxon>
        <taxon>Streptophyta</taxon>
        <taxon>Embryophyta</taxon>
        <taxon>Tracheophyta</taxon>
        <taxon>Spermatophyta</taxon>
        <taxon>Magnoliopsida</taxon>
        <taxon>eudicotyledons</taxon>
        <taxon>Gunneridae</taxon>
        <taxon>Pentapetalae</taxon>
        <taxon>asterids</taxon>
        <taxon>lamiids</taxon>
        <taxon>Solanales</taxon>
        <taxon>Solanaceae</taxon>
        <taxon>Nicotianoideae</taxon>
        <taxon>Nicotianeae</taxon>
        <taxon>Nicotiana</taxon>
    </lineage>
</organism>